<accession>A0A6P8ARY1</accession>
<keyword evidence="1" id="KW-0808">Transferase</keyword>
<dbReference type="Pfam" id="PF02458">
    <property type="entry name" value="Transferase"/>
    <property type="match status" value="1"/>
</dbReference>
<dbReference type="InterPro" id="IPR023213">
    <property type="entry name" value="CAT-like_dom_sf"/>
</dbReference>
<evidence type="ECO:0000256" key="1">
    <source>
        <dbReference type="ARBA" id="ARBA00022679"/>
    </source>
</evidence>
<evidence type="ECO:0008006" key="4">
    <source>
        <dbReference type="Google" id="ProtNLM"/>
    </source>
</evidence>
<keyword evidence="2" id="KW-1185">Reference proteome</keyword>
<dbReference type="Proteomes" id="UP000515153">
    <property type="component" value="Unplaced"/>
</dbReference>
<gene>
    <name evidence="3" type="ORF">PgNI_10066</name>
</gene>
<dbReference type="GO" id="GO:0016740">
    <property type="term" value="F:transferase activity"/>
    <property type="evidence" value="ECO:0007669"/>
    <property type="project" value="UniProtKB-KW"/>
</dbReference>
<sequence length="494" mass="55307">MENRNQIFKLRPFGGENDQDEERIHATIFDYTVPMSYNAWAIYFKLDDQTSRPKVVEVLKTGLERTISQCRQLVGRFETNLDDDGYSFVKRKDDTVDFIVEYWDDANVPSLDEIQKAHFASSILGDVGRFCAPGMECGQRPACHPENKPVLCAFKANFIQGGLIFVMNHLHYCQDVMGWSSCARQLAGNCAAAMNGTGPPPWDPAAITDGDRFTPKLQARRGQEVEEPRSKPCPVSVSTKPASSLLIHLSKSKAIKLKKVAADSLATCPNPLSAWISTYDAFVALIWRTLTRHRRELYRVGSDEKPLLRQAINLRYNDRLNPPVADKFQRNLLWSARTQDLADQFTVAQIAETEPLGNIAARIRELTLSITQPAVEAAVTRMLALRDKSSLARDIKSLPPLSMVVTDWRRASLEGCDFGFGCPCAFRHLTPAAAACMVVVFPPRLHGPSGKDEGPEIALSVENELVNAISNDSRFTEFFEVRGYEVMHKDLVRE</sequence>
<dbReference type="AlphaFoldDB" id="A0A6P8ARY1"/>
<name>A0A6P8ARY1_PYRGI</name>
<reference evidence="3" key="2">
    <citation type="submission" date="2019-10" db="EMBL/GenBank/DDBJ databases">
        <authorList>
            <consortium name="NCBI Genome Project"/>
        </authorList>
    </citation>
    <scope>NUCLEOTIDE SEQUENCE</scope>
    <source>
        <strain evidence="3">NI907</strain>
    </source>
</reference>
<protein>
    <recommendedName>
        <fullName evidence="4">Trichothecene 3-O-acetyltransferase</fullName>
    </recommendedName>
</protein>
<evidence type="ECO:0000313" key="3">
    <source>
        <dbReference type="RefSeq" id="XP_030977650.1"/>
    </source>
</evidence>
<reference evidence="3" key="1">
    <citation type="journal article" date="2019" name="Mol. Biol. Evol.">
        <title>Blast fungal genomes show frequent chromosomal changes, gene gains and losses, and effector gene turnover.</title>
        <authorList>
            <person name="Gomez Luciano L.B."/>
            <person name="Jason Tsai I."/>
            <person name="Chuma I."/>
            <person name="Tosa Y."/>
            <person name="Chen Y.H."/>
            <person name="Li J.Y."/>
            <person name="Li M.Y."/>
            <person name="Jade Lu M.Y."/>
            <person name="Nakayashiki H."/>
            <person name="Li W.H."/>
        </authorList>
    </citation>
    <scope>NUCLEOTIDE SEQUENCE</scope>
    <source>
        <strain evidence="3">NI907</strain>
    </source>
</reference>
<dbReference type="KEGG" id="pgri:PgNI_10066"/>
<dbReference type="InterPro" id="IPR051283">
    <property type="entry name" value="Sec_Metabolite_Acyltrans"/>
</dbReference>
<dbReference type="PANTHER" id="PTHR31896:SF13">
    <property type="entry name" value="TRICHOTHECENE 3-O-ACETYLTRANSFERASE"/>
    <property type="match status" value="1"/>
</dbReference>
<dbReference type="Gene3D" id="3.30.559.10">
    <property type="entry name" value="Chloramphenicol acetyltransferase-like domain"/>
    <property type="match status" value="2"/>
</dbReference>
<dbReference type="PANTHER" id="PTHR31896">
    <property type="entry name" value="FAMILY REGULATORY PROTEIN, PUTATIVE (AFU_ORTHOLOGUE AFUA_3G14730)-RELATED"/>
    <property type="match status" value="1"/>
</dbReference>
<proteinExistence type="predicted"/>
<organism evidence="2 3">
    <name type="scientific">Pyricularia grisea</name>
    <name type="common">Crabgrass-specific blast fungus</name>
    <name type="synonym">Magnaporthe grisea</name>
    <dbReference type="NCBI Taxonomy" id="148305"/>
    <lineage>
        <taxon>Eukaryota</taxon>
        <taxon>Fungi</taxon>
        <taxon>Dikarya</taxon>
        <taxon>Ascomycota</taxon>
        <taxon>Pezizomycotina</taxon>
        <taxon>Sordariomycetes</taxon>
        <taxon>Sordariomycetidae</taxon>
        <taxon>Magnaporthales</taxon>
        <taxon>Pyriculariaceae</taxon>
        <taxon>Pyricularia</taxon>
    </lineage>
</organism>
<dbReference type="RefSeq" id="XP_030977650.1">
    <property type="nucleotide sequence ID" value="XM_031130042.1"/>
</dbReference>
<dbReference type="GeneID" id="41964950"/>
<evidence type="ECO:0000313" key="2">
    <source>
        <dbReference type="Proteomes" id="UP000515153"/>
    </source>
</evidence>
<reference evidence="3" key="3">
    <citation type="submission" date="2025-08" db="UniProtKB">
        <authorList>
            <consortium name="RefSeq"/>
        </authorList>
    </citation>
    <scope>IDENTIFICATION</scope>
    <source>
        <strain evidence="3">NI907</strain>
    </source>
</reference>